<keyword evidence="1" id="KW-0812">Transmembrane</keyword>
<evidence type="ECO:0000313" key="3">
    <source>
        <dbReference type="Proteomes" id="UP000309668"/>
    </source>
</evidence>
<accession>A0A5S3P745</accession>
<keyword evidence="3" id="KW-1185">Reference proteome</keyword>
<feature type="transmembrane region" description="Helical" evidence="1">
    <location>
        <begin position="47"/>
        <end position="67"/>
    </location>
</feature>
<evidence type="ECO:0000256" key="1">
    <source>
        <dbReference type="SAM" id="Phobius"/>
    </source>
</evidence>
<comment type="caution">
    <text evidence="2">The sequence shown here is derived from an EMBL/GenBank/DDBJ whole genome shotgun (WGS) entry which is preliminary data.</text>
</comment>
<proteinExistence type="predicted"/>
<sequence>MTDFDTRISEGLGADDQAFLASLESDRGLYRQIGDSLTGPLGGWAKMAFVLSFVIGLGLVYSAWQVFTVADTAAIIRWAAVTLALLIMQGFLKQWMFSRMNMLSILREVKRLQLQLAMRPGGEA</sequence>
<feature type="transmembrane region" description="Helical" evidence="1">
    <location>
        <begin position="73"/>
        <end position="92"/>
    </location>
</feature>
<dbReference type="EMBL" id="VCAO01000002">
    <property type="protein sequence ID" value="TMM48842.1"/>
    <property type="molecule type" value="Genomic_DNA"/>
</dbReference>
<evidence type="ECO:0000313" key="2">
    <source>
        <dbReference type="EMBL" id="TMM48842.1"/>
    </source>
</evidence>
<dbReference type="RefSeq" id="WP_138616757.1">
    <property type="nucleotide sequence ID" value="NZ_VCAO01000002.1"/>
</dbReference>
<organism evidence="2 3">
    <name type="scientific">Qipengyuania marisflavi</name>
    <dbReference type="NCBI Taxonomy" id="2486356"/>
    <lineage>
        <taxon>Bacteria</taxon>
        <taxon>Pseudomonadati</taxon>
        <taxon>Pseudomonadota</taxon>
        <taxon>Alphaproteobacteria</taxon>
        <taxon>Sphingomonadales</taxon>
        <taxon>Erythrobacteraceae</taxon>
        <taxon>Qipengyuania</taxon>
    </lineage>
</organism>
<dbReference type="InterPro" id="IPR046659">
    <property type="entry name" value="DUF6768"/>
</dbReference>
<name>A0A5S3P745_9SPHN</name>
<dbReference type="Pfam" id="PF20556">
    <property type="entry name" value="DUF6768"/>
    <property type="match status" value="1"/>
</dbReference>
<dbReference type="AlphaFoldDB" id="A0A5S3P745"/>
<dbReference type="OrthoDB" id="7629933at2"/>
<dbReference type="Proteomes" id="UP000309668">
    <property type="component" value="Unassembled WGS sequence"/>
</dbReference>
<reference evidence="2 3" key="1">
    <citation type="submission" date="2019-05" db="EMBL/GenBank/DDBJ databases">
        <title>Erythrobacter marisflavi sp. nov., isolated from isolated from water of an estuary environment.</title>
        <authorList>
            <person name="Yoon J.-H."/>
        </authorList>
    </citation>
    <scope>NUCLEOTIDE SEQUENCE [LARGE SCALE GENOMIC DNA]</scope>
    <source>
        <strain evidence="2 3">KEM-5</strain>
    </source>
</reference>
<keyword evidence="1" id="KW-0472">Membrane</keyword>
<keyword evidence="1" id="KW-1133">Transmembrane helix</keyword>
<gene>
    <name evidence="2" type="ORF">FEV51_05475</name>
</gene>
<protein>
    <submittedName>
        <fullName evidence="2">Uncharacterized protein</fullName>
    </submittedName>
</protein>